<comment type="caution">
    <text evidence="1">The sequence shown here is derived from an EMBL/GenBank/DDBJ whole genome shotgun (WGS) entry which is preliminary data.</text>
</comment>
<accession>A0A7C3VUP2</accession>
<dbReference type="AlphaFoldDB" id="A0A7C3VUP2"/>
<gene>
    <name evidence="1" type="ORF">ENR15_17560</name>
</gene>
<evidence type="ECO:0000313" key="1">
    <source>
        <dbReference type="EMBL" id="HGG02395.1"/>
    </source>
</evidence>
<proteinExistence type="predicted"/>
<dbReference type="EMBL" id="DSPX01000179">
    <property type="protein sequence ID" value="HGG02395.1"/>
    <property type="molecule type" value="Genomic_DNA"/>
</dbReference>
<reference evidence="1" key="1">
    <citation type="journal article" date="2020" name="mSystems">
        <title>Genome- and Community-Level Interaction Insights into Carbon Utilization and Element Cycling Functions of Hydrothermarchaeota in Hydrothermal Sediment.</title>
        <authorList>
            <person name="Zhou Z."/>
            <person name="Liu Y."/>
            <person name="Xu W."/>
            <person name="Pan J."/>
            <person name="Luo Z.H."/>
            <person name="Li M."/>
        </authorList>
    </citation>
    <scope>NUCLEOTIDE SEQUENCE [LARGE SCALE GENOMIC DNA]</scope>
    <source>
        <strain evidence="1">SpSt-374</strain>
    </source>
</reference>
<protein>
    <submittedName>
        <fullName evidence="1">Uncharacterized protein</fullName>
    </submittedName>
</protein>
<sequence>MRIISFPPFFFKTKVSGASLLVRGASGWYPRGGADGYADKGGSLPQGDDLSAATQPAFLPRFGRWVSLCQGLAKCRFLEPEPARRAAVLAPNRFFCGCGEKNGDGDGTDADFIG</sequence>
<name>A0A7C3VUP2_9CYAN</name>
<organism evidence="1">
    <name type="scientific">Planktothricoides sp. SpSt-374</name>
    <dbReference type="NCBI Taxonomy" id="2282167"/>
    <lineage>
        <taxon>Bacteria</taxon>
        <taxon>Bacillati</taxon>
        <taxon>Cyanobacteriota</taxon>
        <taxon>Cyanophyceae</taxon>
        <taxon>Oscillatoriophycideae</taxon>
        <taxon>Oscillatoriales</taxon>
        <taxon>Oscillatoriaceae</taxon>
        <taxon>Planktothricoides</taxon>
    </lineage>
</organism>